<evidence type="ECO:0000313" key="2">
    <source>
        <dbReference type="EMBL" id="OXB62208.1"/>
    </source>
</evidence>
<proteinExistence type="predicted"/>
<dbReference type="STRING" id="9009.A0A226N3Y8"/>
<dbReference type="OrthoDB" id="1668230at2759"/>
<evidence type="ECO:0000259" key="1">
    <source>
        <dbReference type="Pfam" id="PF23440"/>
    </source>
</evidence>
<feature type="domain" description="BROMI C-terminal Rab TBC-like" evidence="1">
    <location>
        <begin position="108"/>
        <end position="164"/>
    </location>
</feature>
<dbReference type="Pfam" id="PF23440">
    <property type="entry name" value="BROMI_C"/>
    <property type="match status" value="2"/>
</dbReference>
<reference evidence="2 3" key="1">
    <citation type="submission" date="2016-07" db="EMBL/GenBank/DDBJ databases">
        <title>Disparate Historic Effective Population Sizes Predicted by Modern Levels of Genome Diversity for the Scaled Quail (Callipepla squamata) and the Northern Bobwhite (Colinus virginianus): Inferences from First and Second Generation Draft Genome Assemblies for Sympatric New World Quail.</title>
        <authorList>
            <person name="Oldeschulte D.L."/>
            <person name="Halley Y.A."/>
            <person name="Bhattarai E.K."/>
            <person name="Brashear W.A."/>
            <person name="Hill J."/>
            <person name="Metz R.P."/>
            <person name="Johnson C.D."/>
            <person name="Rollins D."/>
            <person name="Peterson M.J."/>
            <person name="Bickhart D.M."/>
            <person name="Decker J.E."/>
            <person name="Seabury C.M."/>
        </authorList>
    </citation>
    <scope>NUCLEOTIDE SEQUENCE [LARGE SCALE GENOMIC DNA]</scope>
    <source>
        <strain evidence="2 3">Texas</strain>
        <tissue evidence="2">Leg muscle</tissue>
    </source>
</reference>
<dbReference type="EMBL" id="MCFN01000229">
    <property type="protein sequence ID" value="OXB62208.1"/>
    <property type="molecule type" value="Genomic_DNA"/>
</dbReference>
<feature type="domain" description="BROMI C-terminal Rab TBC-like" evidence="1">
    <location>
        <begin position="56"/>
        <end position="105"/>
    </location>
</feature>
<organism evidence="2 3">
    <name type="scientific">Callipepla squamata</name>
    <name type="common">Scaled quail</name>
    <dbReference type="NCBI Taxonomy" id="9009"/>
    <lineage>
        <taxon>Eukaryota</taxon>
        <taxon>Metazoa</taxon>
        <taxon>Chordata</taxon>
        <taxon>Craniata</taxon>
        <taxon>Vertebrata</taxon>
        <taxon>Euteleostomi</taxon>
        <taxon>Archelosauria</taxon>
        <taxon>Archosauria</taxon>
        <taxon>Dinosauria</taxon>
        <taxon>Saurischia</taxon>
        <taxon>Theropoda</taxon>
        <taxon>Coelurosauria</taxon>
        <taxon>Aves</taxon>
        <taxon>Neognathae</taxon>
        <taxon>Galloanserae</taxon>
        <taxon>Galliformes</taxon>
        <taxon>Odontophoridae</taxon>
        <taxon>Callipepla</taxon>
    </lineage>
</organism>
<comment type="caution">
    <text evidence="2">The sequence shown here is derived from an EMBL/GenBank/DDBJ whole genome shotgun (WGS) entry which is preliminary data.</text>
</comment>
<sequence>ADADVKKGNLSSVQQLGIEMTVRYGKYLNLLKEHAENELCFVLMNCEQFLKQQQRTVHLPITTVESGIHPVYFCSAHYIEMLLKAELPLVFSAFHMSGFAPSQVNDEITRHLQQDILKHTEAQDLQVFLKEEALHGFRVSDYLEYMESLELMYRPVLLKDMKNIRVQNT</sequence>
<protein>
    <recommendedName>
        <fullName evidence="1">BROMI C-terminal Rab TBC-like domain-containing protein</fullName>
    </recommendedName>
</protein>
<dbReference type="InterPro" id="IPR055392">
    <property type="entry name" value="BROMI_C"/>
</dbReference>
<name>A0A226N3Y8_CALSU</name>
<gene>
    <name evidence="2" type="ORF">ASZ78_009806</name>
</gene>
<feature type="non-terminal residue" evidence="2">
    <location>
        <position position="1"/>
    </location>
</feature>
<accession>A0A226N3Y8</accession>
<evidence type="ECO:0000313" key="3">
    <source>
        <dbReference type="Proteomes" id="UP000198323"/>
    </source>
</evidence>
<dbReference type="AlphaFoldDB" id="A0A226N3Y8"/>
<keyword evidence="3" id="KW-1185">Reference proteome</keyword>
<dbReference type="Proteomes" id="UP000198323">
    <property type="component" value="Unassembled WGS sequence"/>
</dbReference>